<evidence type="ECO:0000256" key="1">
    <source>
        <dbReference type="ARBA" id="ARBA00004496"/>
    </source>
</evidence>
<dbReference type="InterPro" id="IPR028618">
    <property type="entry name" value="DEAD_helicase_DeaD"/>
</dbReference>
<dbReference type="RefSeq" id="WP_120354212.1">
    <property type="nucleotide sequence ID" value="NZ_RAQO01000004.1"/>
</dbReference>
<evidence type="ECO:0000256" key="5">
    <source>
        <dbReference type="ARBA" id="ARBA00022806"/>
    </source>
</evidence>
<dbReference type="OrthoDB" id="9805696at2"/>
<evidence type="ECO:0000256" key="12">
    <source>
        <dbReference type="SAM" id="MobiDB-lite"/>
    </source>
</evidence>
<dbReference type="CDD" id="cd12499">
    <property type="entry name" value="RRM_EcCsdA_like"/>
    <property type="match status" value="1"/>
</dbReference>
<dbReference type="GO" id="GO:0005524">
    <property type="term" value="F:ATP binding"/>
    <property type="evidence" value="ECO:0007669"/>
    <property type="project" value="UniProtKB-UniRule"/>
</dbReference>
<dbReference type="PANTHER" id="PTHR47963">
    <property type="entry name" value="DEAD-BOX ATP-DEPENDENT RNA HELICASE 47, MITOCHONDRIAL"/>
    <property type="match status" value="1"/>
</dbReference>
<dbReference type="EMBL" id="RAQO01000004">
    <property type="protein sequence ID" value="RKF20207.1"/>
    <property type="molecule type" value="Genomic_DNA"/>
</dbReference>
<dbReference type="EC" id="3.6.4.13" evidence="10"/>
<dbReference type="Pfam" id="PF00271">
    <property type="entry name" value="Helicase_C"/>
    <property type="match status" value="1"/>
</dbReference>
<evidence type="ECO:0000259" key="14">
    <source>
        <dbReference type="PROSITE" id="PS51194"/>
    </source>
</evidence>
<dbReference type="GO" id="GO:0005829">
    <property type="term" value="C:cytosol"/>
    <property type="evidence" value="ECO:0007669"/>
    <property type="project" value="TreeGrafter"/>
</dbReference>
<dbReference type="InterPro" id="IPR014001">
    <property type="entry name" value="Helicase_ATP-bd"/>
</dbReference>
<dbReference type="PROSITE" id="PS51195">
    <property type="entry name" value="Q_MOTIF"/>
    <property type="match status" value="1"/>
</dbReference>
<accession>A0A420EHS3</accession>
<dbReference type="PANTHER" id="PTHR47963:SF8">
    <property type="entry name" value="ATP-DEPENDENT RNA HELICASE DEAD"/>
    <property type="match status" value="1"/>
</dbReference>
<feature type="domain" description="DEAD-box RNA helicase Q" evidence="15">
    <location>
        <begin position="7"/>
        <end position="35"/>
    </location>
</feature>
<dbReference type="GO" id="GO:0006401">
    <property type="term" value="P:RNA catabolic process"/>
    <property type="evidence" value="ECO:0007669"/>
    <property type="project" value="UniProtKB-UniRule"/>
</dbReference>
<evidence type="ECO:0000256" key="11">
    <source>
        <dbReference type="PROSITE-ProRule" id="PRU00552"/>
    </source>
</evidence>
<comment type="caution">
    <text evidence="16">The sequence shown here is derived from an EMBL/GenBank/DDBJ whole genome shotgun (WGS) entry which is preliminary data.</text>
</comment>
<dbReference type="InterPro" id="IPR011545">
    <property type="entry name" value="DEAD/DEAH_box_helicase_dom"/>
</dbReference>
<dbReference type="Gene3D" id="3.40.50.300">
    <property type="entry name" value="P-loop containing nucleotide triphosphate hydrolases"/>
    <property type="match status" value="2"/>
</dbReference>
<dbReference type="InterPro" id="IPR027417">
    <property type="entry name" value="P-loop_NTPase"/>
</dbReference>
<organism evidence="16 17">
    <name type="scientific">Alginatibacterium sediminis</name>
    <dbReference type="NCBI Taxonomy" id="2164068"/>
    <lineage>
        <taxon>Bacteria</taxon>
        <taxon>Pseudomonadati</taxon>
        <taxon>Pseudomonadota</taxon>
        <taxon>Gammaproteobacteria</taxon>
        <taxon>Alteromonadales</taxon>
        <taxon>Alteromonadaceae</taxon>
        <taxon>Alginatibacterium</taxon>
    </lineage>
</organism>
<dbReference type="CDD" id="cd18787">
    <property type="entry name" value="SF2_C_DEAD"/>
    <property type="match status" value="1"/>
</dbReference>
<dbReference type="InterPro" id="IPR005580">
    <property type="entry name" value="DbpA/CsdA_RNA-bd_dom"/>
</dbReference>
<dbReference type="Proteomes" id="UP000286482">
    <property type="component" value="Unassembled WGS sequence"/>
</dbReference>
<dbReference type="FunFam" id="3.30.70.330:FF:000068">
    <property type="entry name" value="ATP-dependent RNA helicase DeaD"/>
    <property type="match status" value="1"/>
</dbReference>
<keyword evidence="2 10" id="KW-0963">Cytoplasm</keyword>
<dbReference type="InterPro" id="IPR012677">
    <property type="entry name" value="Nucleotide-bd_a/b_plait_sf"/>
</dbReference>
<evidence type="ECO:0000259" key="15">
    <source>
        <dbReference type="PROSITE" id="PS51195"/>
    </source>
</evidence>
<evidence type="ECO:0000256" key="3">
    <source>
        <dbReference type="ARBA" id="ARBA00022741"/>
    </source>
</evidence>
<dbReference type="SMART" id="SM00487">
    <property type="entry name" value="DEXDc"/>
    <property type="match status" value="1"/>
</dbReference>
<dbReference type="Pfam" id="PF03880">
    <property type="entry name" value="DbpA"/>
    <property type="match status" value="1"/>
</dbReference>
<feature type="domain" description="Helicase C-terminal" evidence="14">
    <location>
        <begin position="236"/>
        <end position="380"/>
    </location>
</feature>
<dbReference type="InterPro" id="IPR034415">
    <property type="entry name" value="CsdA_RRM"/>
</dbReference>
<evidence type="ECO:0000256" key="8">
    <source>
        <dbReference type="ARBA" id="ARBA00023016"/>
    </source>
</evidence>
<evidence type="ECO:0000256" key="4">
    <source>
        <dbReference type="ARBA" id="ARBA00022801"/>
    </source>
</evidence>
<evidence type="ECO:0000256" key="10">
    <source>
        <dbReference type="HAMAP-Rule" id="MF_00964"/>
    </source>
</evidence>
<comment type="function">
    <text evidence="10">DEAD-box RNA helicase involved in various cellular processes at low temperature, including ribosome biogenesis, mRNA degradation and translation initiation.</text>
</comment>
<keyword evidence="6 10" id="KW-0067">ATP-binding</keyword>
<dbReference type="InterPro" id="IPR050547">
    <property type="entry name" value="DEAD_box_RNA_helicases"/>
</dbReference>
<evidence type="ECO:0000256" key="6">
    <source>
        <dbReference type="ARBA" id="ARBA00022840"/>
    </source>
</evidence>
<comment type="subcellular location">
    <subcellularLocation>
        <location evidence="1 10">Cytoplasm</location>
    </subcellularLocation>
</comment>
<dbReference type="InterPro" id="IPR001650">
    <property type="entry name" value="Helicase_C-like"/>
</dbReference>
<comment type="catalytic activity">
    <reaction evidence="9 10">
        <text>ATP + H2O = ADP + phosphate + H(+)</text>
        <dbReference type="Rhea" id="RHEA:13065"/>
        <dbReference type="ChEBI" id="CHEBI:15377"/>
        <dbReference type="ChEBI" id="CHEBI:15378"/>
        <dbReference type="ChEBI" id="CHEBI:30616"/>
        <dbReference type="ChEBI" id="CHEBI:43474"/>
        <dbReference type="ChEBI" id="CHEBI:456216"/>
        <dbReference type="EC" id="3.6.4.13"/>
    </reaction>
</comment>
<comment type="similarity">
    <text evidence="10">Belongs to the DEAD box helicase family. DeaD/CsdA subfamily.</text>
</comment>
<evidence type="ECO:0000313" key="17">
    <source>
        <dbReference type="Proteomes" id="UP000286482"/>
    </source>
</evidence>
<protein>
    <recommendedName>
        <fullName evidence="10">ATP-dependent RNA helicase DeaD</fullName>
        <ecNumber evidence="10">3.6.4.13</ecNumber>
    </recommendedName>
    <alternativeName>
        <fullName evidence="10">Cold-shock DEAD box protein A</fullName>
    </alternativeName>
</protein>
<reference evidence="16 17" key="1">
    <citation type="submission" date="2018-09" db="EMBL/GenBank/DDBJ databases">
        <authorList>
            <person name="Wang Z."/>
        </authorList>
    </citation>
    <scope>NUCLEOTIDE SEQUENCE [LARGE SCALE GENOMIC DNA]</scope>
    <source>
        <strain evidence="16 17">ALS 81</strain>
    </source>
</reference>
<dbReference type="Gene3D" id="3.30.70.330">
    <property type="match status" value="1"/>
</dbReference>
<dbReference type="Pfam" id="PF00270">
    <property type="entry name" value="DEAD"/>
    <property type="match status" value="1"/>
</dbReference>
<dbReference type="GO" id="GO:0016887">
    <property type="term" value="F:ATP hydrolysis activity"/>
    <property type="evidence" value="ECO:0007669"/>
    <property type="project" value="RHEA"/>
</dbReference>
<dbReference type="GO" id="GO:0033592">
    <property type="term" value="F:RNA strand annealing activity"/>
    <property type="evidence" value="ECO:0007669"/>
    <property type="project" value="TreeGrafter"/>
</dbReference>
<dbReference type="InterPro" id="IPR057325">
    <property type="entry name" value="DeaD_dimer"/>
</dbReference>
<evidence type="ECO:0000256" key="9">
    <source>
        <dbReference type="ARBA" id="ARBA00047984"/>
    </source>
</evidence>
<dbReference type="CDD" id="cd00268">
    <property type="entry name" value="DEADc"/>
    <property type="match status" value="1"/>
</dbReference>
<gene>
    <name evidence="10" type="primary">deaD</name>
    <name evidence="10" type="synonym">csdA</name>
    <name evidence="16" type="ORF">DBZ36_07125</name>
</gene>
<feature type="compositionally biased region" description="Basic and acidic residues" evidence="12">
    <location>
        <begin position="457"/>
        <end position="512"/>
    </location>
</feature>
<dbReference type="FunFam" id="3.40.50.300:FF:000108">
    <property type="entry name" value="ATP-dependent RNA helicase RhlE"/>
    <property type="match status" value="1"/>
</dbReference>
<dbReference type="PROSITE" id="PS51192">
    <property type="entry name" value="HELICASE_ATP_BIND_1"/>
    <property type="match status" value="1"/>
</dbReference>
<dbReference type="PROSITE" id="PS51194">
    <property type="entry name" value="HELICASE_CTER"/>
    <property type="match status" value="1"/>
</dbReference>
<dbReference type="PROSITE" id="PS00039">
    <property type="entry name" value="DEAD_ATP_HELICASE"/>
    <property type="match status" value="1"/>
</dbReference>
<dbReference type="GO" id="GO:0000027">
    <property type="term" value="P:ribosomal large subunit assembly"/>
    <property type="evidence" value="ECO:0007669"/>
    <property type="project" value="UniProtKB-UniRule"/>
</dbReference>
<feature type="domain" description="Helicase ATP-binding" evidence="13">
    <location>
        <begin position="38"/>
        <end position="209"/>
    </location>
</feature>
<dbReference type="SUPFAM" id="SSF52540">
    <property type="entry name" value="P-loop containing nucleoside triphosphate hydrolases"/>
    <property type="match status" value="1"/>
</dbReference>
<feature type="short sequence motif" description="Q motif" evidence="11">
    <location>
        <begin position="7"/>
        <end position="35"/>
    </location>
</feature>
<dbReference type="SMART" id="SM00490">
    <property type="entry name" value="HELICc"/>
    <property type="match status" value="1"/>
</dbReference>
<feature type="region of interest" description="Disordered" evidence="12">
    <location>
        <begin position="434"/>
        <end position="512"/>
    </location>
</feature>
<keyword evidence="4 10" id="KW-0378">Hydrolase</keyword>
<dbReference type="HAMAP" id="MF_00964">
    <property type="entry name" value="DEAD_helicase_DeaD"/>
    <property type="match status" value="1"/>
</dbReference>
<dbReference type="Pfam" id="PF25399">
    <property type="entry name" value="DeaD_dimer"/>
    <property type="match status" value="1"/>
</dbReference>
<keyword evidence="17" id="KW-1185">Reference proteome</keyword>
<dbReference type="GO" id="GO:0005840">
    <property type="term" value="C:ribosome"/>
    <property type="evidence" value="ECO:0007669"/>
    <property type="project" value="TreeGrafter"/>
</dbReference>
<keyword evidence="3 10" id="KW-0547">Nucleotide-binding</keyword>
<dbReference type="InterPro" id="IPR000629">
    <property type="entry name" value="RNA-helicase_DEAD-box_CS"/>
</dbReference>
<evidence type="ECO:0000313" key="16">
    <source>
        <dbReference type="EMBL" id="RKF20207.1"/>
    </source>
</evidence>
<sequence length="590" mass="65651">MSKPDSLRFEDFSLPSEILKAIQDIGFETPSPIQEKTIPLLLDGDDVLGIAQTGTGKTAAFGLPLIARIDPKLNHPQMLVLAPTRELANQVAEALQSFSRNIAGLKVLPIYGGQDYGQQLRALKRGAHVIVGTPGRVIDHLDRGTLKIENLKSLVLDEADEMLRMGFIDDVERIMKDTPASRQTALFSATMPAQIQKLTKRYMNSPKEVKIESKTQTVSNISQHFWQVTRLGKMEALARLLEMQEGSATIVFARTKTATTEVAERLEARGFKVAALNGDMNQTMRERTIERLKSGSVDVVIATDVAARGLDVERIGLVVNFDIPYDSEAYVHRIGRTGRAGRSGKAVLFVGGREQRLLYTIERATKQKIEKLELPTTEQIEAMRLQRFEEELKTLAQGDDLAVYRTISEKLAADLEMDAFQLASLLLMKGQSKRPLIMPNDPPERLGSGNSSSQGDRPSRDRQSRGRDGGRDGGRFEGGRQRRESGGRDGGERRPRRENSGEARAPRRDPNMEMEVYRIDAGREHGIQARHIVGAIANEAKISSQNIGHVKLFDDYSTVELPVGMPEGVQKHLNRSFICSRPMRMTKFDS</sequence>
<evidence type="ECO:0000259" key="13">
    <source>
        <dbReference type="PROSITE" id="PS51192"/>
    </source>
</evidence>
<dbReference type="GO" id="GO:0070417">
    <property type="term" value="P:cellular response to cold"/>
    <property type="evidence" value="ECO:0007669"/>
    <property type="project" value="InterPro"/>
</dbReference>
<dbReference type="InterPro" id="IPR014014">
    <property type="entry name" value="RNA_helicase_DEAD_Q_motif"/>
</dbReference>
<keyword evidence="5 10" id="KW-0347">Helicase</keyword>
<keyword evidence="8 10" id="KW-0346">Stress response</keyword>
<evidence type="ECO:0000256" key="2">
    <source>
        <dbReference type="ARBA" id="ARBA00022490"/>
    </source>
</evidence>
<dbReference type="InterPro" id="IPR044742">
    <property type="entry name" value="DEAD/DEAH_RhlB"/>
</dbReference>
<dbReference type="GO" id="GO:0003724">
    <property type="term" value="F:RNA helicase activity"/>
    <property type="evidence" value="ECO:0007669"/>
    <property type="project" value="UniProtKB-UniRule"/>
</dbReference>
<name>A0A420EHS3_9ALTE</name>
<evidence type="ECO:0000256" key="7">
    <source>
        <dbReference type="ARBA" id="ARBA00022884"/>
    </source>
</evidence>
<keyword evidence="7 10" id="KW-0694">RNA-binding</keyword>
<dbReference type="AlphaFoldDB" id="A0A420EHS3"/>
<proteinExistence type="inferred from homology"/>